<dbReference type="NCBIfam" id="TIGR03988">
    <property type="entry name" value="antisig_RsrA"/>
    <property type="match status" value="1"/>
</dbReference>
<keyword evidence="1" id="KW-0805">Transcription regulation</keyword>
<dbReference type="InterPro" id="IPR027383">
    <property type="entry name" value="Znf_put"/>
</dbReference>
<dbReference type="InterPro" id="IPR024020">
    <property type="entry name" value="Anit_sigma_mycothiol_RsrA"/>
</dbReference>
<feature type="domain" description="Putative zinc-finger" evidence="3">
    <location>
        <begin position="19"/>
        <end position="49"/>
    </location>
</feature>
<name>A0ABP8JIV9_9MICO</name>
<dbReference type="Proteomes" id="UP001500642">
    <property type="component" value="Unassembled WGS sequence"/>
</dbReference>
<evidence type="ECO:0000313" key="5">
    <source>
        <dbReference type="Proteomes" id="UP001500642"/>
    </source>
</evidence>
<dbReference type="Gene3D" id="1.10.10.1320">
    <property type="entry name" value="Anti-sigma factor, zinc-finger domain"/>
    <property type="match status" value="1"/>
</dbReference>
<proteinExistence type="predicted"/>
<dbReference type="EMBL" id="BAABGL010000012">
    <property type="protein sequence ID" value="GAA4391514.1"/>
    <property type="molecule type" value="Genomic_DNA"/>
</dbReference>
<keyword evidence="2" id="KW-0804">Transcription</keyword>
<accession>A0ABP8JIV9</accession>
<evidence type="ECO:0000313" key="4">
    <source>
        <dbReference type="EMBL" id="GAA4391514.1"/>
    </source>
</evidence>
<evidence type="ECO:0000259" key="3">
    <source>
        <dbReference type="Pfam" id="PF13490"/>
    </source>
</evidence>
<gene>
    <name evidence="4" type="primary">rsrA</name>
    <name evidence="4" type="ORF">GCM10023167_18950</name>
</gene>
<comment type="caution">
    <text evidence="4">The sequence shown here is derived from an EMBL/GenBank/DDBJ whole genome shotgun (WGS) entry which is preliminary data.</text>
</comment>
<dbReference type="RefSeq" id="WP_345031642.1">
    <property type="nucleotide sequence ID" value="NZ_BAABGL010000012.1"/>
</dbReference>
<organism evidence="4 5">
    <name type="scientific">Brevibacterium pityocampae</name>
    <dbReference type="NCBI Taxonomy" id="506594"/>
    <lineage>
        <taxon>Bacteria</taxon>
        <taxon>Bacillati</taxon>
        <taxon>Actinomycetota</taxon>
        <taxon>Actinomycetes</taxon>
        <taxon>Micrococcales</taxon>
        <taxon>Brevibacteriaceae</taxon>
        <taxon>Brevibacterium</taxon>
    </lineage>
</organism>
<dbReference type="Pfam" id="PF13490">
    <property type="entry name" value="zf-HC2"/>
    <property type="match status" value="1"/>
</dbReference>
<protein>
    <submittedName>
        <fullName evidence="4">Mycothiol system anti-sigma-R factor</fullName>
    </submittedName>
</protein>
<sequence length="97" mass="11282">MSELRRDDDCCRSGRQESLTRIYHYLDGELSGQEISAIREHIDTCHDCREEYAVEALLKELVRRSCCNDAAPDGLKERIRARIVMEQTTITVHRRMG</sequence>
<dbReference type="InterPro" id="IPR041916">
    <property type="entry name" value="Anti_sigma_zinc_sf"/>
</dbReference>
<evidence type="ECO:0000256" key="1">
    <source>
        <dbReference type="ARBA" id="ARBA00023015"/>
    </source>
</evidence>
<evidence type="ECO:0000256" key="2">
    <source>
        <dbReference type="ARBA" id="ARBA00023163"/>
    </source>
</evidence>
<keyword evidence="5" id="KW-1185">Reference proteome</keyword>
<reference evidence="5" key="1">
    <citation type="journal article" date="2019" name="Int. J. Syst. Evol. Microbiol.">
        <title>The Global Catalogue of Microorganisms (GCM) 10K type strain sequencing project: providing services to taxonomists for standard genome sequencing and annotation.</title>
        <authorList>
            <consortium name="The Broad Institute Genomics Platform"/>
            <consortium name="The Broad Institute Genome Sequencing Center for Infectious Disease"/>
            <person name="Wu L."/>
            <person name="Ma J."/>
        </authorList>
    </citation>
    <scope>NUCLEOTIDE SEQUENCE [LARGE SCALE GENOMIC DNA]</scope>
    <source>
        <strain evidence="5">JCM 17808</strain>
    </source>
</reference>